<proteinExistence type="predicted"/>
<evidence type="ECO:0000313" key="1">
    <source>
        <dbReference type="EMBL" id="MBR7621859.1"/>
    </source>
</evidence>
<evidence type="ECO:0000313" key="3">
    <source>
        <dbReference type="Proteomes" id="UP000622580"/>
    </source>
</evidence>
<organism evidence="1 3">
    <name type="scientific">Phenylobacterium glaciei</name>
    <dbReference type="NCBI Taxonomy" id="2803784"/>
    <lineage>
        <taxon>Bacteria</taxon>
        <taxon>Pseudomonadati</taxon>
        <taxon>Pseudomonadota</taxon>
        <taxon>Alphaproteobacteria</taxon>
        <taxon>Caulobacterales</taxon>
        <taxon>Caulobacteraceae</taxon>
        <taxon>Phenylobacterium</taxon>
    </lineage>
</organism>
<dbReference type="EMBL" id="CP068570">
    <property type="protein sequence ID" value="QQZ50311.1"/>
    <property type="molecule type" value="Genomic_DNA"/>
</dbReference>
<dbReference type="RefSeq" id="WP_215343371.1">
    <property type="nucleotide sequence ID" value="NZ_JAGSGD010000003.1"/>
</dbReference>
<keyword evidence="3" id="KW-1185">Reference proteome</keyword>
<protein>
    <submittedName>
        <fullName evidence="1">Uncharacterized protein</fullName>
    </submittedName>
</protein>
<dbReference type="Proteomes" id="UP000622580">
    <property type="component" value="Unassembled WGS sequence"/>
</dbReference>
<reference evidence="2" key="1">
    <citation type="submission" date="2021-01" db="EMBL/GenBank/DDBJ databases">
        <title>Genome sequence of Phenylobacterium sp. 20VBR1 isolated from a valley glaceir, Ny-Alesund, Svalbard.</title>
        <authorList>
            <person name="Thomas F.A."/>
            <person name="Krishnan K.P."/>
            <person name="Sinha R.K."/>
        </authorList>
    </citation>
    <scope>NUCLEOTIDE SEQUENCE</scope>
    <source>
        <strain evidence="2">20VBR1</strain>
    </source>
</reference>
<reference evidence="1" key="2">
    <citation type="submission" date="2021-04" db="EMBL/GenBank/DDBJ databases">
        <title>Draft genome assembly of strain Phenylobacterium sp. 20VBR1 using MiniION and Illumina platforms.</title>
        <authorList>
            <person name="Thomas F.A."/>
            <person name="Krishnan K.P."/>
            <person name="Sinha R.K."/>
        </authorList>
    </citation>
    <scope>NUCLEOTIDE SEQUENCE</scope>
    <source>
        <strain evidence="1">20VBR1</strain>
    </source>
</reference>
<name>A0A941HXB5_9CAUL</name>
<sequence>MLANPIKGQTPVKTAAGDLVFVLTFPAQKVCEVRFNRRFLDIAEDLDELLLTDIGFIFWAGLQHFQPHLSETDTDAVVTEIGVLAMYKVIGDGVRAAFDQGEVARDVAVSTTASPRKARGKPTP</sequence>
<dbReference type="AlphaFoldDB" id="A0A941HXB5"/>
<accession>A0A941HXB5</accession>
<evidence type="ECO:0000313" key="2">
    <source>
        <dbReference type="EMBL" id="QQZ50311.1"/>
    </source>
</evidence>
<gene>
    <name evidence="2" type="ORF">JKL49_00860</name>
    <name evidence="1" type="ORF">JKL49_20880</name>
</gene>
<dbReference type="EMBL" id="JAGSGD010000003">
    <property type="protein sequence ID" value="MBR7621859.1"/>
    <property type="molecule type" value="Genomic_DNA"/>
</dbReference>